<feature type="domain" description="Carbohydrate kinase PfkB" evidence="3">
    <location>
        <begin position="57"/>
        <end position="302"/>
    </location>
</feature>
<organism evidence="4">
    <name type="scientific">uncultured marine group II/III euryarchaeote SAT1000_05_B04</name>
    <dbReference type="NCBI Taxonomy" id="1456552"/>
    <lineage>
        <taxon>Archaea</taxon>
        <taxon>Methanobacteriati</taxon>
        <taxon>Methanobacteriota</taxon>
        <taxon>environmental samples</taxon>
    </lineage>
</organism>
<dbReference type="PROSITE" id="PS00584">
    <property type="entry name" value="PFKB_KINASES_2"/>
    <property type="match status" value="1"/>
</dbReference>
<dbReference type="GO" id="GO:0004001">
    <property type="term" value="F:adenosine kinase activity"/>
    <property type="evidence" value="ECO:0007669"/>
    <property type="project" value="UniProtKB-EC"/>
</dbReference>
<keyword evidence="2 4" id="KW-0418">Kinase</keyword>
<dbReference type="InterPro" id="IPR011611">
    <property type="entry name" value="PfkB_dom"/>
</dbReference>
<evidence type="ECO:0000313" key="4">
    <source>
        <dbReference type="EMBL" id="AIF21557.1"/>
    </source>
</evidence>
<evidence type="ECO:0000256" key="2">
    <source>
        <dbReference type="ARBA" id="ARBA00022777"/>
    </source>
</evidence>
<dbReference type="EC" id="2.7.1.20" evidence="4"/>
<dbReference type="Pfam" id="PF00294">
    <property type="entry name" value="PfkB"/>
    <property type="match status" value="1"/>
</dbReference>
<dbReference type="InterPro" id="IPR002173">
    <property type="entry name" value="Carboh/pur_kinase_PfkB_CS"/>
</dbReference>
<evidence type="ECO:0000259" key="3">
    <source>
        <dbReference type="Pfam" id="PF00294"/>
    </source>
</evidence>
<dbReference type="AlphaFoldDB" id="A0A075I448"/>
<protein>
    <submittedName>
        <fullName evidence="4">Carbohydrate kinase, PfkB family protein (ADK)</fullName>
        <ecNumber evidence="4">2.7.1.20</ecNumber>
    </submittedName>
</protein>
<dbReference type="SUPFAM" id="SSF53613">
    <property type="entry name" value="Ribokinase-like"/>
    <property type="match status" value="1"/>
</dbReference>
<dbReference type="PANTHER" id="PTHR47098:SF2">
    <property type="entry name" value="PROTEIN MAK32"/>
    <property type="match status" value="1"/>
</dbReference>
<proteinExistence type="predicted"/>
<keyword evidence="1 4" id="KW-0808">Transferase</keyword>
<dbReference type="PANTHER" id="PTHR47098">
    <property type="entry name" value="PROTEIN MAK32"/>
    <property type="match status" value="1"/>
</dbReference>
<gene>
    <name evidence="4" type="primary">ADK</name>
</gene>
<name>A0A075I448_9EURY</name>
<dbReference type="EMBL" id="KF901193">
    <property type="protein sequence ID" value="AIF21557.1"/>
    <property type="molecule type" value="Genomic_DNA"/>
</dbReference>
<reference evidence="4" key="1">
    <citation type="journal article" date="2014" name="Genome Biol. Evol.">
        <title>Pangenome evidence for extensive interdomain horizontal transfer affecting lineage core and shell genes in uncultured planktonic thaumarchaeota and euryarchaeota.</title>
        <authorList>
            <person name="Deschamps P."/>
            <person name="Zivanovic Y."/>
            <person name="Moreira D."/>
            <person name="Rodriguez-Valera F."/>
            <person name="Lopez-Garcia P."/>
        </authorList>
    </citation>
    <scope>NUCLEOTIDE SEQUENCE</scope>
</reference>
<dbReference type="InterPro" id="IPR029056">
    <property type="entry name" value="Ribokinase-like"/>
</dbReference>
<sequence length="325" mass="34712">MERDYVEMVIVGSIGFDDIDTPEASGSDLLGGAATHAGLASGFHLPPTPRKPPRIGLVSAVGTDFPEEAQEILEDSGLNLAGVVRRDGRTFRWAGRYEGSMEEVQTISTEVNVLEDFRPEVPPSWRTPGVLLCANTHPRTQVSVLDQCPGAVVTALDTFMLWIDTEFELLSEALRKVDMAILNEEEVCSLADEEVLHRAVEAIRSGAALYGGQEAGPGPRSMVIKRGGSGSVSYLPCGTITLPAFPTDDLVDPTGAGDSFAGALLANIVGRKGALNQTETMRNALVHATVTASFAIEGLGASALYGLERGRYHARADKYRRMVGL</sequence>
<accession>A0A075I448</accession>
<dbReference type="Gene3D" id="3.40.1190.20">
    <property type="match status" value="1"/>
</dbReference>
<evidence type="ECO:0000256" key="1">
    <source>
        <dbReference type="ARBA" id="ARBA00022679"/>
    </source>
</evidence>